<dbReference type="EMBL" id="CAJNOW010013941">
    <property type="protein sequence ID" value="CAF1627298.1"/>
    <property type="molecule type" value="Genomic_DNA"/>
</dbReference>
<dbReference type="InterPro" id="IPR004088">
    <property type="entry name" value="KH_dom_type_1"/>
</dbReference>
<dbReference type="CDD" id="cd00105">
    <property type="entry name" value="KH-I"/>
    <property type="match status" value="1"/>
</dbReference>
<dbReference type="SMART" id="SM00322">
    <property type="entry name" value="KH"/>
    <property type="match status" value="1"/>
</dbReference>
<dbReference type="Pfam" id="PF00013">
    <property type="entry name" value="KH_1"/>
    <property type="match status" value="1"/>
</dbReference>
<evidence type="ECO:0000259" key="2">
    <source>
        <dbReference type="SMART" id="SM00322"/>
    </source>
</evidence>
<dbReference type="OrthoDB" id="10017899at2759"/>
<dbReference type="InterPro" id="IPR036612">
    <property type="entry name" value="KH_dom_type_1_sf"/>
</dbReference>
<dbReference type="Gene3D" id="3.30.1370.10">
    <property type="entry name" value="K Homology domain, type 1"/>
    <property type="match status" value="1"/>
</dbReference>
<proteinExistence type="predicted"/>
<evidence type="ECO:0000313" key="4">
    <source>
        <dbReference type="Proteomes" id="UP000663834"/>
    </source>
</evidence>
<comment type="caution">
    <text evidence="3">The sequence shown here is derived from an EMBL/GenBank/DDBJ whole genome shotgun (WGS) entry which is preliminary data.</text>
</comment>
<dbReference type="AlphaFoldDB" id="A0A816CYL1"/>
<reference evidence="3" key="1">
    <citation type="submission" date="2021-02" db="EMBL/GenBank/DDBJ databases">
        <authorList>
            <person name="Nowell W R."/>
        </authorList>
    </citation>
    <scope>NUCLEOTIDE SEQUENCE</scope>
</reference>
<dbReference type="InterPro" id="IPR004087">
    <property type="entry name" value="KH_dom"/>
</dbReference>
<accession>A0A816CYL1</accession>
<gene>
    <name evidence="3" type="ORF">KQP761_LOCUS25572</name>
</gene>
<evidence type="ECO:0000256" key="1">
    <source>
        <dbReference type="PROSITE-ProRule" id="PRU00117"/>
    </source>
</evidence>
<dbReference type="GO" id="GO:0003723">
    <property type="term" value="F:RNA binding"/>
    <property type="evidence" value="ECO:0007669"/>
    <property type="project" value="UniProtKB-UniRule"/>
</dbReference>
<protein>
    <recommendedName>
        <fullName evidence="2">K Homology domain-containing protein</fullName>
    </recommendedName>
</protein>
<dbReference type="PROSITE" id="PS50084">
    <property type="entry name" value="KH_TYPE_1"/>
    <property type="match status" value="1"/>
</dbReference>
<evidence type="ECO:0000313" key="3">
    <source>
        <dbReference type="EMBL" id="CAF1627298.1"/>
    </source>
</evidence>
<dbReference type="Proteomes" id="UP000663834">
    <property type="component" value="Unassembled WGS sequence"/>
</dbReference>
<keyword evidence="1" id="KW-0694">RNA-binding</keyword>
<dbReference type="SUPFAM" id="SSF54791">
    <property type="entry name" value="Eukaryotic type KH-domain (KH-domain type I)"/>
    <property type="match status" value="1"/>
</dbReference>
<feature type="domain" description="K Homology" evidence="2">
    <location>
        <begin position="371"/>
        <end position="440"/>
    </location>
</feature>
<sequence>MDGLEQKTLHALQQSHNKVIEDLHTWQKNIVSQLDQMYDNILFDMKNTYEDVQYFASFTSKLLLEQENLLEKATSNGEIDIIQERINEILTEIKFLQSLSFHLNCDSVKLHGKLQLNFNKIQIKSNHSLMAALPYFYNASQTIIHSSKRPTWNKQSILLSTTYRFLISRIDAIQLKKTSLPIFHLTSSDNQSIHDCVLTFNVFNLVSFLNAFTAYWNLFPKNNEIRMLIPQYNVSYLTNKLNETSRSLIDRFKLDQINFFPCSCPKSDERILLISGTRRDYIKDCIQEIYFNIEKYNENEDIKQDINLYNPTNLTNDDINEIILSNMDYGGFIRNRNKAVNENQSKIEATEDEKSNDDWWNFRNTRDSSSEIIQREMIVSNKHAGAIIGVNASHIDRIKQKTGAYVYIDDQVNGLKRTAIMKGTREQVDRAYLFIENLIERNINDKNYRRNKDMHI</sequence>
<name>A0A816CYL1_9BILA</name>
<organism evidence="3 4">
    <name type="scientific">Rotaria magnacalcarata</name>
    <dbReference type="NCBI Taxonomy" id="392030"/>
    <lineage>
        <taxon>Eukaryota</taxon>
        <taxon>Metazoa</taxon>
        <taxon>Spiralia</taxon>
        <taxon>Gnathifera</taxon>
        <taxon>Rotifera</taxon>
        <taxon>Eurotatoria</taxon>
        <taxon>Bdelloidea</taxon>
        <taxon>Philodinida</taxon>
        <taxon>Philodinidae</taxon>
        <taxon>Rotaria</taxon>
    </lineage>
</organism>